<name>A0A6M3LX36_9ZZZZ</name>
<sequence length="122" mass="14008">MPNRYLWSDPRDAFNWDTISLVHAALQIGDTSVREISSLGFPPRTVKESLSTLRQDGHRIRSDNSGGWGRPYTITYIRPPGNWPCPECGRMMRKSQEQYYCGPCHERRILYGLPVWPVDLAG</sequence>
<organism evidence="1">
    <name type="scientific">viral metagenome</name>
    <dbReference type="NCBI Taxonomy" id="1070528"/>
    <lineage>
        <taxon>unclassified sequences</taxon>
        <taxon>metagenomes</taxon>
        <taxon>organismal metagenomes</taxon>
    </lineage>
</organism>
<dbReference type="EMBL" id="MT143555">
    <property type="protein sequence ID" value="QJA98132.1"/>
    <property type="molecule type" value="Genomic_DNA"/>
</dbReference>
<dbReference type="AlphaFoldDB" id="A0A6M3LX36"/>
<evidence type="ECO:0000313" key="1">
    <source>
        <dbReference type="EMBL" id="QJA98132.1"/>
    </source>
</evidence>
<protein>
    <submittedName>
        <fullName evidence="1">Uncharacterized protein</fullName>
    </submittedName>
</protein>
<accession>A0A6M3LX36</accession>
<gene>
    <name evidence="1" type="ORF">MM415B05665_0007</name>
</gene>
<proteinExistence type="predicted"/>
<reference evidence="1" key="1">
    <citation type="submission" date="2020-03" db="EMBL/GenBank/DDBJ databases">
        <title>The deep terrestrial virosphere.</title>
        <authorList>
            <person name="Holmfeldt K."/>
            <person name="Nilsson E."/>
            <person name="Simone D."/>
            <person name="Lopez-Fernandez M."/>
            <person name="Wu X."/>
            <person name="de Brujin I."/>
            <person name="Lundin D."/>
            <person name="Andersson A."/>
            <person name="Bertilsson S."/>
            <person name="Dopson M."/>
        </authorList>
    </citation>
    <scope>NUCLEOTIDE SEQUENCE</scope>
    <source>
        <strain evidence="1">MM415B05665</strain>
    </source>
</reference>